<dbReference type="SUPFAM" id="SSF56801">
    <property type="entry name" value="Acetyl-CoA synthetase-like"/>
    <property type="match status" value="1"/>
</dbReference>
<evidence type="ECO:0000313" key="19">
    <source>
        <dbReference type="Proteomes" id="UP001391051"/>
    </source>
</evidence>
<organism evidence="18 19">
    <name type="scientific">Apiospora aurea</name>
    <dbReference type="NCBI Taxonomy" id="335848"/>
    <lineage>
        <taxon>Eukaryota</taxon>
        <taxon>Fungi</taxon>
        <taxon>Dikarya</taxon>
        <taxon>Ascomycota</taxon>
        <taxon>Pezizomycotina</taxon>
        <taxon>Sordariomycetes</taxon>
        <taxon>Xylariomycetidae</taxon>
        <taxon>Amphisphaeriales</taxon>
        <taxon>Apiosporaceae</taxon>
        <taxon>Apiospora</taxon>
    </lineage>
</organism>
<dbReference type="Gene3D" id="3.40.50.12780">
    <property type="entry name" value="N-terminal domain of ligase-like"/>
    <property type="match status" value="1"/>
</dbReference>
<evidence type="ECO:0000256" key="3">
    <source>
        <dbReference type="ARBA" id="ARBA00004827"/>
    </source>
</evidence>
<evidence type="ECO:0000256" key="7">
    <source>
        <dbReference type="ARBA" id="ARBA00022450"/>
    </source>
</evidence>
<evidence type="ECO:0000256" key="12">
    <source>
        <dbReference type="ARBA" id="ARBA00032195"/>
    </source>
</evidence>
<evidence type="ECO:0000313" key="18">
    <source>
        <dbReference type="EMBL" id="KAK7951808.1"/>
    </source>
</evidence>
<evidence type="ECO:0000256" key="15">
    <source>
        <dbReference type="ARBA" id="ARBA00049537"/>
    </source>
</evidence>
<dbReference type="NCBIfam" id="TIGR03443">
    <property type="entry name" value="alpha_am_amid"/>
    <property type="match status" value="1"/>
</dbReference>
<dbReference type="PANTHER" id="PTHR44845">
    <property type="entry name" value="CARRIER DOMAIN-CONTAINING PROTEIN"/>
    <property type="match status" value="1"/>
</dbReference>
<sequence>MVLPDPTVDLQWSGYIGAIHEIFHKNAQAHPDRPCITETASSTTPERRFTYKQIYEASNVLSNQLHDAGITNGDVVMIFAHRSVELVIAFMGTLASGATISVLDPAYPRLARDENGPFAPLVQRYIDEELALKTQIPEMRMADDGSLSGGEVDGKDVFANAQSKASTPPNVQVGPDSNPTLSFTSGSEGRPKGVLGRHYSLAQYFPWMQKQFKWTSETKFACLSGIAHDPIQRDIFTPLFLGSQLILPARENIQHEKLSEWFREHQPNATHLTPAMGQILVGGATAEMPSLEWVLYVGDILTKKDCAALRKLAPNAEICAAYGTTETSRSVSYYQIKSRAEDPDALDKFGDIVPAGKGIENVQLFIVNREDITKLCGVGEVGEIMMRAAGLAEISDPEKTKEKFLDNWFVDNSKWVEADNKAAANEPWRKYYKGPRDRIYRTGDLGKYLDDSGVVAISGRADSQIKIRGFRIELNEIDSNLRGHPLIRECKTLLRRDQNEEPTLVSYIVTENQEWVKWLSDRGLQDTEEEGTQIGPVVVYHKRFRPMQAEVRDHLKSKLPAYGVPSYYIFLNKMPLNPNGKVDSPNLPFPDAALISEEASEEDLKSWEALSSTEKDVAEQWATLIGGLNAKTLRPNSDFFESGGHSLLAQQLLLTIRKKMGTNVTINSLYSNSSLKALSVQIDRLRDGKGEVGVVEEGEPVYAQSFDKLLGSLDTKYQTADPASLTPEGETTVFLTGATGFLGSYLIKDLLERKNVKVIAHVRGARDVPAALERLQRSLRGYGVWQDSWTDRLSAVIGDLSQPRLGLDDKTWNEVGETADVVIHNGAQVHWVQRYKQLERSNVLSTIDALRLCNQGKPKLFSFVSSTSVLDTDHYIKLSQEQTSTGRGAVMEKDDMLGSRVGLGTGYGQTKWVSEQLVREAGRRGLVGSIARPGYILGDAATGICNNDDFLIRMLKGCIQLSCRPHIVNTVNAVPVGHVARVVVAASLNPVPAETATSGSSTGDVGVHVVHVTAHPRLRMNEYLSTLSYYGYDVPEVDYNDWKAQLETFVSAGSVQKDQEQSALMPLFHMATNDLPTDTRAPELDDRNAVVVLKADADRWTGMDESAGEGISREAVGRFLRYLAETKFLAWPAGRGRELPAIGVDVAQAQAQWGVGGRGGVA</sequence>
<dbReference type="NCBIfam" id="TIGR01746">
    <property type="entry name" value="Thioester-redct"/>
    <property type="match status" value="1"/>
</dbReference>
<dbReference type="InterPro" id="IPR013120">
    <property type="entry name" value="FAR_NAD-bd"/>
</dbReference>
<keyword evidence="7" id="KW-0596">Phosphopantetheine</keyword>
<dbReference type="InterPro" id="IPR036291">
    <property type="entry name" value="NAD(P)-bd_dom_sf"/>
</dbReference>
<evidence type="ECO:0000256" key="1">
    <source>
        <dbReference type="ARBA" id="ARBA00001957"/>
    </source>
</evidence>
<dbReference type="InterPro" id="IPR042099">
    <property type="entry name" value="ANL_N_sf"/>
</dbReference>
<dbReference type="Gene3D" id="1.10.1200.10">
    <property type="entry name" value="ACP-like"/>
    <property type="match status" value="1"/>
</dbReference>
<dbReference type="Pfam" id="PF00501">
    <property type="entry name" value="AMP-binding"/>
    <property type="match status" value="1"/>
</dbReference>
<dbReference type="Gene3D" id="3.30.300.30">
    <property type="match status" value="1"/>
</dbReference>
<comment type="similarity">
    <text evidence="4">Belongs to the ATP-dependent AMP-binding enzyme family.</text>
</comment>
<dbReference type="InterPro" id="IPR010080">
    <property type="entry name" value="Thioester_reductase-like_dom"/>
</dbReference>
<proteinExistence type="inferred from homology"/>
<evidence type="ECO:0000256" key="11">
    <source>
        <dbReference type="ARBA" id="ARBA00031335"/>
    </source>
</evidence>
<dbReference type="PROSITE" id="PS50075">
    <property type="entry name" value="CARRIER"/>
    <property type="match status" value="1"/>
</dbReference>
<dbReference type="InterPro" id="IPR045851">
    <property type="entry name" value="AMP-bd_C_sf"/>
</dbReference>
<dbReference type="Proteomes" id="UP001391051">
    <property type="component" value="Unassembled WGS sequence"/>
</dbReference>
<comment type="cofactor">
    <cofactor evidence="1">
        <name>pantetheine 4'-phosphate</name>
        <dbReference type="ChEBI" id="CHEBI:47942"/>
    </cofactor>
</comment>
<keyword evidence="9" id="KW-0028">Amino-acid biosynthesis</keyword>
<evidence type="ECO:0000256" key="13">
    <source>
        <dbReference type="ARBA" id="ARBA00048260"/>
    </source>
</evidence>
<dbReference type="Pfam" id="PF07993">
    <property type="entry name" value="NAD_binding_4"/>
    <property type="match status" value="1"/>
</dbReference>
<comment type="catalytic activity">
    <reaction evidence="14">
        <text>(S)-2-amino-6-oxohexanoate + NAD(+) + H2O = L-2-aminoadipate + NADH + 2 H(+)</text>
        <dbReference type="Rhea" id="RHEA:12308"/>
        <dbReference type="ChEBI" id="CHEBI:15377"/>
        <dbReference type="ChEBI" id="CHEBI:15378"/>
        <dbReference type="ChEBI" id="CHEBI:57540"/>
        <dbReference type="ChEBI" id="CHEBI:57945"/>
        <dbReference type="ChEBI" id="CHEBI:58321"/>
        <dbReference type="ChEBI" id="CHEBI:58672"/>
        <dbReference type="EC" id="1.2.1.31"/>
    </reaction>
</comment>
<feature type="domain" description="Carrier" evidence="17">
    <location>
        <begin position="608"/>
        <end position="686"/>
    </location>
</feature>
<feature type="region of interest" description="Disordered" evidence="16">
    <location>
        <begin position="164"/>
        <end position="190"/>
    </location>
</feature>
<comment type="catalytic activity">
    <reaction evidence="13">
        <text>(S)-2-amino-6-oxohexanoate + AMP + diphosphate + NADP(+) = L-2-aminoadipate + ATP + NADPH + H(+)</text>
        <dbReference type="Rhea" id="RHEA:46936"/>
        <dbReference type="ChEBI" id="CHEBI:15378"/>
        <dbReference type="ChEBI" id="CHEBI:30616"/>
        <dbReference type="ChEBI" id="CHEBI:33019"/>
        <dbReference type="ChEBI" id="CHEBI:57783"/>
        <dbReference type="ChEBI" id="CHEBI:58321"/>
        <dbReference type="ChEBI" id="CHEBI:58349"/>
        <dbReference type="ChEBI" id="CHEBI:58672"/>
        <dbReference type="ChEBI" id="CHEBI:456215"/>
        <dbReference type="EC" id="1.2.1.95"/>
    </reaction>
</comment>
<evidence type="ECO:0000256" key="14">
    <source>
        <dbReference type="ARBA" id="ARBA00048414"/>
    </source>
</evidence>
<dbReference type="Pfam" id="PF00550">
    <property type="entry name" value="PP-binding"/>
    <property type="match status" value="1"/>
</dbReference>
<comment type="function">
    <text evidence="2">Catalyzes the activation of alpha-aminoadipate by ATP-dependent adenylation and the reduction of activated alpha-aminoadipate by NADPH. The activated alpha-aminoadipate is bound to the phosphopantheinyl group of the enzyme itself before it is reduced to (S)-2-amino-6-oxohexanoate.</text>
</comment>
<dbReference type="RefSeq" id="XP_066699870.1">
    <property type="nucleotide sequence ID" value="XM_066843758.1"/>
</dbReference>
<dbReference type="EC" id="1.2.1.31" evidence="6"/>
<evidence type="ECO:0000256" key="6">
    <source>
        <dbReference type="ARBA" id="ARBA00013073"/>
    </source>
</evidence>
<evidence type="ECO:0000256" key="8">
    <source>
        <dbReference type="ARBA" id="ARBA00022553"/>
    </source>
</evidence>
<gene>
    <name evidence="18" type="ORF">PG986_007536</name>
</gene>
<dbReference type="SUPFAM" id="SSF51735">
    <property type="entry name" value="NAD(P)-binding Rossmann-fold domains"/>
    <property type="match status" value="1"/>
</dbReference>
<keyword evidence="19" id="KW-1185">Reference proteome</keyword>
<dbReference type="SUPFAM" id="SSF47336">
    <property type="entry name" value="ACP-like"/>
    <property type="match status" value="1"/>
</dbReference>
<dbReference type="CDD" id="cd05235">
    <property type="entry name" value="SDR_e1"/>
    <property type="match status" value="1"/>
</dbReference>
<evidence type="ECO:0000256" key="10">
    <source>
        <dbReference type="ARBA" id="ARBA00023154"/>
    </source>
</evidence>
<evidence type="ECO:0000256" key="16">
    <source>
        <dbReference type="SAM" id="MobiDB-lite"/>
    </source>
</evidence>
<keyword evidence="8" id="KW-0597">Phosphoprotein</keyword>
<evidence type="ECO:0000259" key="17">
    <source>
        <dbReference type="PROSITE" id="PS50075"/>
    </source>
</evidence>
<name>A0ABR1QCW0_9PEZI</name>
<accession>A0ABR1QCW0</accession>
<dbReference type="EMBL" id="JAQQWE010000005">
    <property type="protein sequence ID" value="KAK7951808.1"/>
    <property type="molecule type" value="Genomic_DNA"/>
</dbReference>
<evidence type="ECO:0000256" key="4">
    <source>
        <dbReference type="ARBA" id="ARBA00006432"/>
    </source>
</evidence>
<evidence type="ECO:0000256" key="9">
    <source>
        <dbReference type="ARBA" id="ARBA00022605"/>
    </source>
</evidence>
<evidence type="ECO:0000256" key="2">
    <source>
        <dbReference type="ARBA" id="ARBA00003499"/>
    </source>
</evidence>
<keyword evidence="10" id="KW-0457">Lysine biosynthesis</keyword>
<dbReference type="EC" id="1.2.1.95" evidence="5"/>
<evidence type="ECO:0000256" key="5">
    <source>
        <dbReference type="ARBA" id="ARBA00012913"/>
    </source>
</evidence>
<protein>
    <recommendedName>
        <fullName evidence="12">Alpha-aminoadipate reductase</fullName>
        <ecNumber evidence="6">1.2.1.31</ecNumber>
        <ecNumber evidence="5">1.2.1.95</ecNumber>
    </recommendedName>
    <alternativeName>
        <fullName evidence="11">L-aminoadipate-semialdehyde dehydrogenase</fullName>
    </alternativeName>
</protein>
<dbReference type="InterPro" id="IPR000873">
    <property type="entry name" value="AMP-dep_synth/lig_dom"/>
</dbReference>
<dbReference type="InterPro" id="IPR014397">
    <property type="entry name" value="Lys2"/>
</dbReference>
<dbReference type="PROSITE" id="PS00455">
    <property type="entry name" value="AMP_BINDING"/>
    <property type="match status" value="1"/>
</dbReference>
<feature type="compositionally biased region" description="Polar residues" evidence="16">
    <location>
        <begin position="164"/>
        <end position="187"/>
    </location>
</feature>
<dbReference type="Gene3D" id="3.40.50.720">
    <property type="entry name" value="NAD(P)-binding Rossmann-like Domain"/>
    <property type="match status" value="1"/>
</dbReference>
<comment type="catalytic activity">
    <reaction evidence="15">
        <text>(S)-2-amino-6-oxohexanoate + NADP(+) + H2O = L-2-aminoadipate + NADPH + 2 H(+)</text>
        <dbReference type="Rhea" id="RHEA:12304"/>
        <dbReference type="ChEBI" id="CHEBI:15377"/>
        <dbReference type="ChEBI" id="CHEBI:15378"/>
        <dbReference type="ChEBI" id="CHEBI:57783"/>
        <dbReference type="ChEBI" id="CHEBI:58321"/>
        <dbReference type="ChEBI" id="CHEBI:58349"/>
        <dbReference type="ChEBI" id="CHEBI:58672"/>
        <dbReference type="EC" id="1.2.1.31"/>
    </reaction>
</comment>
<dbReference type="GeneID" id="92076820"/>
<dbReference type="InterPro" id="IPR009081">
    <property type="entry name" value="PP-bd_ACP"/>
</dbReference>
<dbReference type="PIRSF" id="PIRSF001617">
    <property type="entry name" value="Alpha-AR"/>
    <property type="match status" value="1"/>
</dbReference>
<reference evidence="18 19" key="1">
    <citation type="submission" date="2023-01" db="EMBL/GenBank/DDBJ databases">
        <title>Analysis of 21 Apiospora genomes using comparative genomics revels a genus with tremendous synthesis potential of carbohydrate active enzymes and secondary metabolites.</title>
        <authorList>
            <person name="Sorensen T."/>
        </authorList>
    </citation>
    <scope>NUCLEOTIDE SEQUENCE [LARGE SCALE GENOMIC DNA]</scope>
    <source>
        <strain evidence="18 19">CBS 24483</strain>
    </source>
</reference>
<comment type="pathway">
    <text evidence="3">Amino-acid biosynthesis; L-lysine biosynthesis via AAA pathway; L-lysine from L-alpha-aminoadipate (fungal route): step 1/3.</text>
</comment>
<comment type="caution">
    <text evidence="18">The sequence shown here is derived from an EMBL/GenBank/DDBJ whole genome shotgun (WGS) entry which is preliminary data.</text>
</comment>
<dbReference type="InterPro" id="IPR020845">
    <property type="entry name" value="AMP-binding_CS"/>
</dbReference>
<dbReference type="InterPro" id="IPR036736">
    <property type="entry name" value="ACP-like_sf"/>
</dbReference>
<dbReference type="PANTHER" id="PTHR44845:SF1">
    <property type="entry name" value="L-2-AMINOADIPATE REDUCTASE"/>
    <property type="match status" value="1"/>
</dbReference>